<gene>
    <name evidence="2" type="ORF">GOP47_0003564</name>
</gene>
<dbReference type="CDD" id="cd01650">
    <property type="entry name" value="RT_nLTR_like"/>
    <property type="match status" value="1"/>
</dbReference>
<organism evidence="2 3">
    <name type="scientific">Adiantum capillus-veneris</name>
    <name type="common">Maidenhair fern</name>
    <dbReference type="NCBI Taxonomy" id="13818"/>
    <lineage>
        <taxon>Eukaryota</taxon>
        <taxon>Viridiplantae</taxon>
        <taxon>Streptophyta</taxon>
        <taxon>Embryophyta</taxon>
        <taxon>Tracheophyta</taxon>
        <taxon>Polypodiopsida</taxon>
        <taxon>Polypodiidae</taxon>
        <taxon>Polypodiales</taxon>
        <taxon>Pteridineae</taxon>
        <taxon>Pteridaceae</taxon>
        <taxon>Vittarioideae</taxon>
        <taxon>Adiantum</taxon>
    </lineage>
</organism>
<proteinExistence type="predicted"/>
<dbReference type="SUPFAM" id="SSF56672">
    <property type="entry name" value="DNA/RNA polymerases"/>
    <property type="match status" value="1"/>
</dbReference>
<dbReference type="Proteomes" id="UP000886520">
    <property type="component" value="Chromosome 3"/>
</dbReference>
<keyword evidence="3" id="KW-1185">Reference proteome</keyword>
<dbReference type="InterPro" id="IPR043502">
    <property type="entry name" value="DNA/RNA_pol_sf"/>
</dbReference>
<feature type="domain" description="Reverse transcriptase" evidence="1">
    <location>
        <begin position="116"/>
        <end position="299"/>
    </location>
</feature>
<dbReference type="EMBL" id="JABFUD020000002">
    <property type="protein sequence ID" value="KAI5083821.1"/>
    <property type="molecule type" value="Genomic_DNA"/>
</dbReference>
<reference evidence="2" key="1">
    <citation type="submission" date="2021-01" db="EMBL/GenBank/DDBJ databases">
        <title>Adiantum capillus-veneris genome.</title>
        <authorList>
            <person name="Fang Y."/>
            <person name="Liao Q."/>
        </authorList>
    </citation>
    <scope>NUCLEOTIDE SEQUENCE</scope>
    <source>
        <strain evidence="2">H3</strain>
        <tissue evidence="2">Leaf</tissue>
    </source>
</reference>
<protein>
    <recommendedName>
        <fullName evidence="1">Reverse transcriptase domain-containing protein</fullName>
    </recommendedName>
</protein>
<comment type="caution">
    <text evidence="2">The sequence shown here is derived from an EMBL/GenBank/DDBJ whole genome shotgun (WGS) entry which is preliminary data.</text>
</comment>
<dbReference type="Pfam" id="PF00078">
    <property type="entry name" value="RVT_1"/>
    <property type="match status" value="1"/>
</dbReference>
<dbReference type="InterPro" id="IPR000477">
    <property type="entry name" value="RT_dom"/>
</dbReference>
<dbReference type="PANTHER" id="PTHR19446">
    <property type="entry name" value="REVERSE TRANSCRIPTASES"/>
    <property type="match status" value="1"/>
</dbReference>
<evidence type="ECO:0000313" key="2">
    <source>
        <dbReference type="EMBL" id="KAI5083821.1"/>
    </source>
</evidence>
<dbReference type="PROSITE" id="PS50878">
    <property type="entry name" value="RT_POL"/>
    <property type="match status" value="1"/>
</dbReference>
<sequence>MRDSISRVKKSDGTWTSSKLDLAQEIVSHFLSLFMAPSSPSSSDLAARSCFLDVVQPIMDHQQAADFEGCFTEEELLNALKAMAKGKSPGWDGLTVEFYLRFWEQFKDILLSMINHVWCNQSFPSSWKHGLIKLLPKRSLAEKFDDWRPVTMMPVIYKLVSKMVVHRIKDVLQQGLHPRQYGFIPRRQIHDNIATVLFAIEYAKYTQQDVLMLQVDIAKAFDTIQWDFISQVMSKLGFGPKMRNIVYLFYLNAYAQCLLAGEATLPWNLGRSVRQGCPLSAFLYAIATHPLLLYLETSS</sequence>
<evidence type="ECO:0000259" key="1">
    <source>
        <dbReference type="PROSITE" id="PS50878"/>
    </source>
</evidence>
<evidence type="ECO:0000313" key="3">
    <source>
        <dbReference type="Proteomes" id="UP000886520"/>
    </source>
</evidence>
<dbReference type="AlphaFoldDB" id="A0A9D4VC71"/>
<name>A0A9D4VC71_ADICA</name>
<accession>A0A9D4VC71</accession>